<keyword evidence="3" id="KW-0862">Zinc</keyword>
<dbReference type="GO" id="GO:0046872">
    <property type="term" value="F:metal ion binding"/>
    <property type="evidence" value="ECO:0007669"/>
    <property type="project" value="UniProtKB-KW"/>
</dbReference>
<keyword evidence="4" id="KW-0456">Lyase</keyword>
<reference evidence="6 7" key="1">
    <citation type="submission" date="2016-10" db="EMBL/GenBank/DDBJ databases">
        <title>Proteomics and genomics reveal pathogen-plant mechanisms compatible with a hemibiotrophic lifestyle of Diplodia corticola.</title>
        <authorList>
            <person name="Fernandes I."/>
            <person name="De Jonge R."/>
            <person name="Van De Peer Y."/>
            <person name="Devreese B."/>
            <person name="Alves A."/>
            <person name="Esteves A.C."/>
        </authorList>
    </citation>
    <scope>NUCLEOTIDE SEQUENCE [LARGE SCALE GENOMIC DNA]</scope>
    <source>
        <strain evidence="6 7">CBS 112549</strain>
    </source>
</reference>
<gene>
    <name evidence="6" type="ORF">BKCO1_22000114</name>
</gene>
<dbReference type="AlphaFoldDB" id="A0A1J9R2M2"/>
<evidence type="ECO:0000313" key="7">
    <source>
        <dbReference type="Proteomes" id="UP000183809"/>
    </source>
</evidence>
<evidence type="ECO:0000313" key="6">
    <source>
        <dbReference type="EMBL" id="OJD34490.1"/>
    </source>
</evidence>
<dbReference type="SUPFAM" id="SSF51316">
    <property type="entry name" value="Mss4-like"/>
    <property type="match status" value="1"/>
</dbReference>
<comment type="caution">
    <text evidence="6">The sequence shown here is derived from an EMBL/GenBank/DDBJ whole genome shotgun (WGS) entry which is preliminary data.</text>
</comment>
<evidence type="ECO:0000259" key="5">
    <source>
        <dbReference type="PROSITE" id="PS51891"/>
    </source>
</evidence>
<dbReference type="STRING" id="236234.A0A1J9R2M2"/>
<dbReference type="Proteomes" id="UP000183809">
    <property type="component" value="Unassembled WGS sequence"/>
</dbReference>
<dbReference type="Pfam" id="PF04828">
    <property type="entry name" value="GFA"/>
    <property type="match status" value="1"/>
</dbReference>
<proteinExistence type="inferred from homology"/>
<comment type="similarity">
    <text evidence="1">Belongs to the Gfa family.</text>
</comment>
<evidence type="ECO:0000256" key="3">
    <source>
        <dbReference type="ARBA" id="ARBA00022833"/>
    </source>
</evidence>
<keyword evidence="2" id="KW-0479">Metal-binding</keyword>
<name>A0A1J9R2M2_9PEZI</name>
<dbReference type="InterPro" id="IPR006913">
    <property type="entry name" value="CENP-V/GFA"/>
</dbReference>
<accession>A0A1J9R2M2</accession>
<protein>
    <recommendedName>
        <fullName evidence="5">CENP-V/GFA domain-containing protein</fullName>
    </recommendedName>
</protein>
<dbReference type="PROSITE" id="PS51891">
    <property type="entry name" value="CENP_V_GFA"/>
    <property type="match status" value="1"/>
</dbReference>
<sequence length="139" mass="14828">MTTGGCLCGNLKYSFDGEPVGVATCHCIPCRRTSNSTHSHNLLVPAPAFKSLGGTPKSWSRAGDSGKPVTSNFCPECGVLCWVTGEAMPGVLIVKAGTLDDLSLVETKYKPKVEIYCRNKFSWLPDVEGAHKFEGSMSG</sequence>
<dbReference type="PANTHER" id="PTHR33337:SF40">
    <property type="entry name" value="CENP-V_GFA DOMAIN-CONTAINING PROTEIN-RELATED"/>
    <property type="match status" value="1"/>
</dbReference>
<evidence type="ECO:0000256" key="2">
    <source>
        <dbReference type="ARBA" id="ARBA00022723"/>
    </source>
</evidence>
<dbReference type="InterPro" id="IPR011057">
    <property type="entry name" value="Mss4-like_sf"/>
</dbReference>
<dbReference type="Gene3D" id="3.90.1590.10">
    <property type="entry name" value="glutathione-dependent formaldehyde- activating enzyme (gfa)"/>
    <property type="match status" value="1"/>
</dbReference>
<dbReference type="GeneID" id="31013037"/>
<dbReference type="OrthoDB" id="428768at2759"/>
<evidence type="ECO:0000256" key="4">
    <source>
        <dbReference type="ARBA" id="ARBA00023239"/>
    </source>
</evidence>
<evidence type="ECO:0000256" key="1">
    <source>
        <dbReference type="ARBA" id="ARBA00005495"/>
    </source>
</evidence>
<dbReference type="EMBL" id="MNUE01000022">
    <property type="protein sequence ID" value="OJD34490.1"/>
    <property type="molecule type" value="Genomic_DNA"/>
</dbReference>
<feature type="domain" description="CENP-V/GFA" evidence="5">
    <location>
        <begin position="2"/>
        <end position="110"/>
    </location>
</feature>
<dbReference type="GO" id="GO:0016846">
    <property type="term" value="F:carbon-sulfur lyase activity"/>
    <property type="evidence" value="ECO:0007669"/>
    <property type="project" value="InterPro"/>
</dbReference>
<dbReference type="RefSeq" id="XP_020130750.1">
    <property type="nucleotide sequence ID" value="XM_020272777.1"/>
</dbReference>
<organism evidence="6 7">
    <name type="scientific">Diplodia corticola</name>
    <dbReference type="NCBI Taxonomy" id="236234"/>
    <lineage>
        <taxon>Eukaryota</taxon>
        <taxon>Fungi</taxon>
        <taxon>Dikarya</taxon>
        <taxon>Ascomycota</taxon>
        <taxon>Pezizomycotina</taxon>
        <taxon>Dothideomycetes</taxon>
        <taxon>Dothideomycetes incertae sedis</taxon>
        <taxon>Botryosphaeriales</taxon>
        <taxon>Botryosphaeriaceae</taxon>
        <taxon>Diplodia</taxon>
    </lineage>
</organism>
<keyword evidence="7" id="KW-1185">Reference proteome</keyword>
<dbReference type="PANTHER" id="PTHR33337">
    <property type="entry name" value="GFA DOMAIN-CONTAINING PROTEIN"/>
    <property type="match status" value="1"/>
</dbReference>